<reference evidence="1" key="1">
    <citation type="submission" date="2021-12" db="EMBL/GenBank/DDBJ databases">
        <authorList>
            <person name="Martin H S."/>
        </authorList>
    </citation>
    <scope>NUCLEOTIDE SEQUENCE</scope>
</reference>
<protein>
    <submittedName>
        <fullName evidence="1">Uncharacterized protein</fullName>
    </submittedName>
</protein>
<dbReference type="OrthoDB" id="10055784at2759"/>
<dbReference type="EMBL" id="OV170228">
    <property type="protein sequence ID" value="CAH0730329.1"/>
    <property type="molecule type" value="Genomic_DNA"/>
</dbReference>
<evidence type="ECO:0000313" key="1">
    <source>
        <dbReference type="EMBL" id="CAH0730329.1"/>
    </source>
</evidence>
<proteinExistence type="predicted"/>
<gene>
    <name evidence="1" type="ORF">BINO364_LOCUS15324</name>
</gene>
<evidence type="ECO:0000313" key="2">
    <source>
        <dbReference type="Proteomes" id="UP000838878"/>
    </source>
</evidence>
<name>A0A8J9YFC9_9NEOP</name>
<accession>A0A8J9YFC9</accession>
<sequence length="148" mass="16973">MKPRTLGQWFLMLLLERVRRRVSEGVGLRTLLYCVCWCSRLVQEHDYERLRASATMIKAWLLQNTCQDCVYKKTREVHAAARFTLRGWNANKKEVIGDVPAQLRATSPTRLGGDGPENKILGLHRDAERDELGFNISMNRVPADPSAY</sequence>
<organism evidence="1 2">
    <name type="scientific">Brenthis ino</name>
    <name type="common">lesser marbled fritillary</name>
    <dbReference type="NCBI Taxonomy" id="405034"/>
    <lineage>
        <taxon>Eukaryota</taxon>
        <taxon>Metazoa</taxon>
        <taxon>Ecdysozoa</taxon>
        <taxon>Arthropoda</taxon>
        <taxon>Hexapoda</taxon>
        <taxon>Insecta</taxon>
        <taxon>Pterygota</taxon>
        <taxon>Neoptera</taxon>
        <taxon>Endopterygota</taxon>
        <taxon>Lepidoptera</taxon>
        <taxon>Glossata</taxon>
        <taxon>Ditrysia</taxon>
        <taxon>Papilionoidea</taxon>
        <taxon>Nymphalidae</taxon>
        <taxon>Heliconiinae</taxon>
        <taxon>Argynnini</taxon>
        <taxon>Brenthis</taxon>
    </lineage>
</organism>
<keyword evidence="2" id="KW-1185">Reference proteome</keyword>
<dbReference type="Proteomes" id="UP000838878">
    <property type="component" value="Chromosome 8"/>
</dbReference>
<feature type="non-terminal residue" evidence="1">
    <location>
        <position position="148"/>
    </location>
</feature>
<dbReference type="AlphaFoldDB" id="A0A8J9YFC9"/>